<evidence type="ECO:0000256" key="1">
    <source>
        <dbReference type="SAM" id="Coils"/>
    </source>
</evidence>
<dbReference type="AlphaFoldDB" id="A0A8R2HAF1"/>
<reference evidence="3" key="2">
    <citation type="submission" date="2022-06" db="UniProtKB">
        <authorList>
            <consortium name="EnsemblMetazoa"/>
        </authorList>
    </citation>
    <scope>IDENTIFICATION</scope>
</reference>
<proteinExistence type="predicted"/>
<evidence type="ECO:0000313" key="4">
    <source>
        <dbReference type="Proteomes" id="UP000007819"/>
    </source>
</evidence>
<feature type="coiled-coil region" evidence="1">
    <location>
        <begin position="140"/>
        <end position="181"/>
    </location>
</feature>
<sequence length="611" mass="71160">MAGNDENDSSMNNDPSKYNLSFHESSIELWRIQEKCRLKVESIKAIEHSTQQALMENEWIEKQLHDTKSRINEVRENIVSMDNINNALDETLAHLEIQYEKKKFTVNKSKCEHELQLFIRTELLQKEEERLNNIPEVKILKMADSELKNTKLEYEELLLDLQNLVKKIDITTKENDEKQNNKIIQFAKVYTEMMSLNKREENCKTLLRKLNSEYKEKCHIKNALLETQKNKINKVSFWSHTPSKFEPKMFDIKFNSLSQRLNSNLSYSSNYNHADFTYDKDDMDIKNSNSNNKPKKNVTFHLFSEDKITLETSDENEAAYKNINTFIVETNENINKNSAQLKNIQTVEESTIQCTKNNIIESKEMYFNYIDKPMNDGELNAHTNKRKTTDVQSDIEFKKPFTPVQDKNKINSTIIRPSKMKTNENIHMDNNFNQEKVKASNLSMDSYNNDRNLIDKDHSQKLISLKSIEQSNVKNLDTDNINIFIDSSQLDGNVSLEPQKALPADGFWNFWSDPMSQNSSFSDCDLSESYANTHDICEYPDNVQFNFSNYFESDLGVTPESNFQELETVQQFGNAMLQPSQSESLNKMNTNKNVPMNRTSSKASKDYIKPN</sequence>
<dbReference type="EnsemblMetazoa" id="XM_016806221.2">
    <property type="protein sequence ID" value="XP_016661710.1"/>
    <property type="gene ID" value="LOC100570267"/>
</dbReference>
<feature type="region of interest" description="Disordered" evidence="2">
    <location>
        <begin position="583"/>
        <end position="611"/>
    </location>
</feature>
<evidence type="ECO:0000313" key="3">
    <source>
        <dbReference type="EnsemblMetazoa" id="XP_016661710.1"/>
    </source>
</evidence>
<protein>
    <submittedName>
        <fullName evidence="3">Uncharacterized protein</fullName>
    </submittedName>
</protein>
<keyword evidence="1" id="KW-0175">Coiled coil</keyword>
<name>A0A8R2HAF1_ACYPI</name>
<organism evidence="3 4">
    <name type="scientific">Acyrthosiphon pisum</name>
    <name type="common">Pea aphid</name>
    <dbReference type="NCBI Taxonomy" id="7029"/>
    <lineage>
        <taxon>Eukaryota</taxon>
        <taxon>Metazoa</taxon>
        <taxon>Ecdysozoa</taxon>
        <taxon>Arthropoda</taxon>
        <taxon>Hexapoda</taxon>
        <taxon>Insecta</taxon>
        <taxon>Pterygota</taxon>
        <taxon>Neoptera</taxon>
        <taxon>Paraneoptera</taxon>
        <taxon>Hemiptera</taxon>
        <taxon>Sternorrhyncha</taxon>
        <taxon>Aphidomorpha</taxon>
        <taxon>Aphidoidea</taxon>
        <taxon>Aphididae</taxon>
        <taxon>Macrosiphini</taxon>
        <taxon>Acyrthosiphon</taxon>
    </lineage>
</organism>
<accession>A0A8R2HAF1</accession>
<feature type="compositionally biased region" description="Polar residues" evidence="2">
    <location>
        <begin position="583"/>
        <end position="602"/>
    </location>
</feature>
<dbReference type="RefSeq" id="XP_016661710.1">
    <property type="nucleotide sequence ID" value="XM_016806221.1"/>
</dbReference>
<dbReference type="KEGG" id="api:100570267"/>
<evidence type="ECO:0000256" key="2">
    <source>
        <dbReference type="SAM" id="MobiDB-lite"/>
    </source>
</evidence>
<dbReference type="Proteomes" id="UP000007819">
    <property type="component" value="Chromosome A1"/>
</dbReference>
<dbReference type="OrthoDB" id="6591098at2759"/>
<dbReference type="GeneID" id="100570267"/>
<reference evidence="4" key="1">
    <citation type="submission" date="2010-06" db="EMBL/GenBank/DDBJ databases">
        <authorList>
            <person name="Jiang H."/>
            <person name="Abraham K."/>
            <person name="Ali S."/>
            <person name="Alsbrooks S.L."/>
            <person name="Anim B.N."/>
            <person name="Anosike U.S."/>
            <person name="Attaway T."/>
            <person name="Bandaranaike D.P."/>
            <person name="Battles P.K."/>
            <person name="Bell S.N."/>
            <person name="Bell A.V."/>
            <person name="Beltran B."/>
            <person name="Bickham C."/>
            <person name="Bustamante Y."/>
            <person name="Caleb T."/>
            <person name="Canada A."/>
            <person name="Cardenas V."/>
            <person name="Carter K."/>
            <person name="Chacko J."/>
            <person name="Chandrabose M.N."/>
            <person name="Chavez D."/>
            <person name="Chavez A."/>
            <person name="Chen L."/>
            <person name="Chu H.-S."/>
            <person name="Claassen K.J."/>
            <person name="Cockrell R."/>
            <person name="Collins M."/>
            <person name="Cooper J.A."/>
            <person name="Cree A."/>
            <person name="Curry S.M."/>
            <person name="Da Y."/>
            <person name="Dao M.D."/>
            <person name="Das B."/>
            <person name="Davila M.-L."/>
            <person name="Davy-Carroll L."/>
            <person name="Denson S."/>
            <person name="Dinh H."/>
            <person name="Ebong V.E."/>
            <person name="Edwards J.R."/>
            <person name="Egan A."/>
            <person name="El-Daye J."/>
            <person name="Escobedo L."/>
            <person name="Fernandez S."/>
            <person name="Fernando P.R."/>
            <person name="Flagg N."/>
            <person name="Forbes L.D."/>
            <person name="Fowler R.G."/>
            <person name="Fu Q."/>
            <person name="Gabisi R.A."/>
            <person name="Ganer J."/>
            <person name="Garbino Pronczuk A."/>
            <person name="Garcia R.M."/>
            <person name="Garner T."/>
            <person name="Garrett T.E."/>
            <person name="Gonzalez D.A."/>
            <person name="Hamid H."/>
            <person name="Hawkins E.S."/>
            <person name="Hirani K."/>
            <person name="Hogues M.E."/>
            <person name="Hollins B."/>
            <person name="Hsiao C.-H."/>
            <person name="Jabil R."/>
            <person name="James M.L."/>
            <person name="Jhangiani S.N."/>
            <person name="Johnson B."/>
            <person name="Johnson Q."/>
            <person name="Joshi V."/>
            <person name="Kalu J.B."/>
            <person name="Kam C."/>
            <person name="Kashfia A."/>
            <person name="Keebler J."/>
            <person name="Kisamo H."/>
            <person name="Kovar C.L."/>
            <person name="Lago L.A."/>
            <person name="Lai C.-Y."/>
            <person name="Laidlaw J."/>
            <person name="Lara F."/>
            <person name="Le T.-K."/>
            <person name="Lee S.L."/>
            <person name="Legall F.H."/>
            <person name="Lemon S.J."/>
            <person name="Lewis L.R."/>
            <person name="Li B."/>
            <person name="Liu Y."/>
            <person name="Liu Y.-S."/>
            <person name="Lopez J."/>
            <person name="Lozado R.J."/>
            <person name="Lu J."/>
            <person name="Madu R.C."/>
            <person name="Maheshwari M."/>
            <person name="Maheshwari R."/>
            <person name="Malloy K."/>
            <person name="Martinez E."/>
            <person name="Mathew T."/>
            <person name="Mercado I.C."/>
            <person name="Mercado C."/>
            <person name="Meyer B."/>
            <person name="Montgomery K."/>
            <person name="Morgan M.B."/>
            <person name="Munidasa M."/>
            <person name="Nazareth L.V."/>
            <person name="Nelson J."/>
            <person name="Ng B.M."/>
            <person name="Nguyen N.B."/>
            <person name="Nguyen P.Q."/>
            <person name="Nguyen T."/>
            <person name="Obregon M."/>
            <person name="Okwuonu G.O."/>
            <person name="Onwere C.G."/>
            <person name="Orozco G."/>
            <person name="Parra A."/>
            <person name="Patel S."/>
            <person name="Patil S."/>
            <person name="Perez A."/>
            <person name="Perez Y."/>
            <person name="Pham C."/>
            <person name="Primus E.L."/>
            <person name="Pu L.-L."/>
            <person name="Puazo M."/>
            <person name="Qin X."/>
            <person name="Quiroz J.B."/>
            <person name="Reese J."/>
            <person name="Richards S."/>
            <person name="Rives C.M."/>
            <person name="Robberts R."/>
            <person name="Ruiz S.J."/>
            <person name="Ruiz M.J."/>
            <person name="Santibanez J."/>
            <person name="Schneider B.W."/>
            <person name="Sisson I."/>
            <person name="Smith M."/>
            <person name="Sodergren E."/>
            <person name="Song X.-Z."/>
            <person name="Song B.B."/>
            <person name="Summersgill H."/>
            <person name="Thelus R."/>
            <person name="Thornton R.D."/>
            <person name="Trejos Z.Y."/>
            <person name="Usmani K."/>
            <person name="Vattathil S."/>
            <person name="Villasana D."/>
            <person name="Walker D.L."/>
            <person name="Wang S."/>
            <person name="Wang K."/>
            <person name="White C.S."/>
            <person name="Williams A.C."/>
            <person name="Williamson J."/>
            <person name="Wilson K."/>
            <person name="Woghiren I.O."/>
            <person name="Woodworth J.R."/>
            <person name="Worley K.C."/>
            <person name="Wright R.A."/>
            <person name="Wu W."/>
            <person name="Young L."/>
            <person name="Zhang L."/>
            <person name="Zhang J."/>
            <person name="Zhu Y."/>
            <person name="Muzny D.M."/>
            <person name="Weinstock G."/>
            <person name="Gibbs R.A."/>
        </authorList>
    </citation>
    <scope>NUCLEOTIDE SEQUENCE [LARGE SCALE GENOMIC DNA]</scope>
    <source>
        <strain evidence="4">LSR1</strain>
    </source>
</reference>
<keyword evidence="4" id="KW-1185">Reference proteome</keyword>